<sequence length="107" mass="12288">MFNNSRPKMTPLYVVLFVCFAGAIARPSNTDEGKSVNLLPTGRIQLRDMLTPIEDLRRRVDGNVRMKRLPVVPYLPTARLSLNPSRNNLDVADETHQNPVRVEYRRK</sequence>
<feature type="chain" id="PRO_5040136433" evidence="1">
    <location>
        <begin position="26"/>
        <end position="107"/>
    </location>
</feature>
<protein>
    <submittedName>
        <fullName evidence="2">Uncharacterized protein</fullName>
    </submittedName>
</protein>
<proteinExistence type="predicted"/>
<keyword evidence="3" id="KW-1185">Reference proteome</keyword>
<dbReference type="Proteomes" id="UP001153712">
    <property type="component" value="Chromosome 12"/>
</dbReference>
<evidence type="ECO:0000313" key="2">
    <source>
        <dbReference type="EMBL" id="CAG9856816.1"/>
    </source>
</evidence>
<reference evidence="2" key="1">
    <citation type="submission" date="2022-01" db="EMBL/GenBank/DDBJ databases">
        <authorList>
            <person name="King R."/>
        </authorList>
    </citation>
    <scope>NUCLEOTIDE SEQUENCE</scope>
</reference>
<accession>A0A9N9TIL3</accession>
<evidence type="ECO:0000256" key="1">
    <source>
        <dbReference type="SAM" id="SignalP"/>
    </source>
</evidence>
<gene>
    <name evidence="2" type="ORF">PHYEVI_LOCUS3229</name>
</gene>
<name>A0A9N9TIL3_PHYSR</name>
<evidence type="ECO:0000313" key="3">
    <source>
        <dbReference type="Proteomes" id="UP001153712"/>
    </source>
</evidence>
<dbReference type="EMBL" id="OU900105">
    <property type="protein sequence ID" value="CAG9856816.1"/>
    <property type="molecule type" value="Genomic_DNA"/>
</dbReference>
<keyword evidence="1" id="KW-0732">Signal</keyword>
<organism evidence="2 3">
    <name type="scientific">Phyllotreta striolata</name>
    <name type="common">Striped flea beetle</name>
    <name type="synonym">Crioceris striolata</name>
    <dbReference type="NCBI Taxonomy" id="444603"/>
    <lineage>
        <taxon>Eukaryota</taxon>
        <taxon>Metazoa</taxon>
        <taxon>Ecdysozoa</taxon>
        <taxon>Arthropoda</taxon>
        <taxon>Hexapoda</taxon>
        <taxon>Insecta</taxon>
        <taxon>Pterygota</taxon>
        <taxon>Neoptera</taxon>
        <taxon>Endopterygota</taxon>
        <taxon>Coleoptera</taxon>
        <taxon>Polyphaga</taxon>
        <taxon>Cucujiformia</taxon>
        <taxon>Chrysomeloidea</taxon>
        <taxon>Chrysomelidae</taxon>
        <taxon>Galerucinae</taxon>
        <taxon>Alticini</taxon>
        <taxon>Phyllotreta</taxon>
    </lineage>
</organism>
<dbReference type="AlphaFoldDB" id="A0A9N9TIL3"/>
<feature type="signal peptide" evidence="1">
    <location>
        <begin position="1"/>
        <end position="25"/>
    </location>
</feature>